<gene>
    <name evidence="1" type="ORF">C0Z18_10760</name>
</gene>
<sequence>MSFTARRMMTGAGHTVMSRTAPLESPRSLILRAKDVARLHDIESCTARARREARSIVKQARRMEQVRGARLAAMRRARERDADRSFVARAMALDEAYRLAQRALTSELEATLDHVLAGALAGIGVEIPAAQRLRVVSKQLSKVAGSVPAAYLRLCSLDASTHRAAGIHCPWPIRVDEALQPGQCELVTEHGHWALSFDALMEALSAAALTNVRGETAARVLAAG</sequence>
<dbReference type="AlphaFoldDB" id="A0A2N7VTC6"/>
<dbReference type="Proteomes" id="UP000235616">
    <property type="component" value="Unassembled WGS sequence"/>
</dbReference>
<evidence type="ECO:0008006" key="3">
    <source>
        <dbReference type="Google" id="ProtNLM"/>
    </source>
</evidence>
<evidence type="ECO:0000313" key="2">
    <source>
        <dbReference type="Proteomes" id="UP000235616"/>
    </source>
</evidence>
<keyword evidence="2" id="KW-1185">Reference proteome</keyword>
<name>A0A2N7VTC6_9BURK</name>
<dbReference type="OrthoDB" id="9115048at2"/>
<protein>
    <recommendedName>
        <fullName evidence="3">HrpE/YscL family type III secretion apparatus protein</fullName>
    </recommendedName>
</protein>
<proteinExistence type="predicted"/>
<organism evidence="1 2">
    <name type="scientific">Trinickia dabaoshanensis</name>
    <dbReference type="NCBI Taxonomy" id="564714"/>
    <lineage>
        <taxon>Bacteria</taxon>
        <taxon>Pseudomonadati</taxon>
        <taxon>Pseudomonadota</taxon>
        <taxon>Betaproteobacteria</taxon>
        <taxon>Burkholderiales</taxon>
        <taxon>Burkholderiaceae</taxon>
        <taxon>Trinickia</taxon>
    </lineage>
</organism>
<reference evidence="1 2" key="1">
    <citation type="submission" date="2018-01" db="EMBL/GenBank/DDBJ databases">
        <title>Whole genome analyses suggest that Burkholderia sensu lato contains two further novel genera in the rhizoxinica-symbiotica group Mycetohabitans gen. nov., and Trinickia gen. nov.: implications for the evolution of diazotrophy and nodulation in the Burkholderiaceae.</title>
        <authorList>
            <person name="Estrada-de los Santos P."/>
            <person name="Palmer M."/>
            <person name="Chavez-Ramirez B."/>
            <person name="Beukes C."/>
            <person name="Steenkamp E.T."/>
            <person name="Hirsch A.M."/>
            <person name="Manyaka P."/>
            <person name="Maluk M."/>
            <person name="Lafos M."/>
            <person name="Crook M."/>
            <person name="Gross E."/>
            <person name="Simon M.F."/>
            <person name="Bueno dos Reis Junior F."/>
            <person name="Poole P.S."/>
            <person name="Venter S.N."/>
            <person name="James E.K."/>
        </authorList>
    </citation>
    <scope>NUCLEOTIDE SEQUENCE [LARGE SCALE GENOMIC DNA]</scope>
    <source>
        <strain evidence="1 2">GIMN1.004</strain>
    </source>
</reference>
<dbReference type="RefSeq" id="WP_102645392.1">
    <property type="nucleotide sequence ID" value="NZ_PNYA01000008.1"/>
</dbReference>
<accession>A0A2N7VTC6</accession>
<dbReference type="EMBL" id="PNYA01000008">
    <property type="protein sequence ID" value="PMS20411.1"/>
    <property type="molecule type" value="Genomic_DNA"/>
</dbReference>
<comment type="caution">
    <text evidence="1">The sequence shown here is derived from an EMBL/GenBank/DDBJ whole genome shotgun (WGS) entry which is preliminary data.</text>
</comment>
<evidence type="ECO:0000313" key="1">
    <source>
        <dbReference type="EMBL" id="PMS20411.1"/>
    </source>
</evidence>
<dbReference type="Pfam" id="PF06188">
    <property type="entry name" value="HrpE"/>
    <property type="match status" value="1"/>
</dbReference>
<dbReference type="InterPro" id="IPR009335">
    <property type="entry name" value="T3SS_HrpE/ATPase_suE"/>
</dbReference>